<name>A0ABT6GKK1_MYCGU</name>
<proteinExistence type="predicted"/>
<evidence type="ECO:0000313" key="1">
    <source>
        <dbReference type="EMBL" id="MDG5481923.1"/>
    </source>
</evidence>
<reference evidence="1" key="1">
    <citation type="journal article" date="2023" name="Environ. Microbiol.">
        <title>The 2-methylpropene degradation pathway in Mycobacteriaceae family strains.</title>
        <authorList>
            <person name="Helbich S."/>
            <person name="Barrantes I."/>
            <person name="Dos Anjos Borges L.G."/>
            <person name="Pieper D.H."/>
            <person name="Vainshtein Y."/>
            <person name="Sohn K."/>
            <person name="Engesser K.H."/>
        </authorList>
    </citation>
    <scope>NUCLEOTIDE SEQUENCE</scope>
    <source>
        <strain evidence="1">IBE100</strain>
    </source>
</reference>
<comment type="caution">
    <text evidence="1">The sequence shown here is derived from an EMBL/GenBank/DDBJ whole genome shotgun (WGS) entry which is preliminary data.</text>
</comment>
<evidence type="ECO:0000313" key="2">
    <source>
        <dbReference type="Proteomes" id="UP001154266"/>
    </source>
</evidence>
<keyword evidence="2" id="KW-1185">Reference proteome</keyword>
<dbReference type="Proteomes" id="UP001154266">
    <property type="component" value="Unassembled WGS sequence"/>
</dbReference>
<organism evidence="1 2">
    <name type="scientific">Mycolicibacterium gadium</name>
    <name type="common">Mycobacterium gadium</name>
    <dbReference type="NCBI Taxonomy" id="1794"/>
    <lineage>
        <taxon>Bacteria</taxon>
        <taxon>Bacillati</taxon>
        <taxon>Actinomycetota</taxon>
        <taxon>Actinomycetes</taxon>
        <taxon>Mycobacteriales</taxon>
        <taxon>Mycobacteriaceae</taxon>
        <taxon>Mycolicibacterium</taxon>
    </lineage>
</organism>
<dbReference type="GO" id="GO:0016829">
    <property type="term" value="F:lyase activity"/>
    <property type="evidence" value="ECO:0007669"/>
    <property type="project" value="UniProtKB-KW"/>
</dbReference>
<accession>A0ABT6GKK1</accession>
<dbReference type="EMBL" id="JAKZMO010000003">
    <property type="protein sequence ID" value="MDG5481923.1"/>
    <property type="molecule type" value="Genomic_DNA"/>
</dbReference>
<keyword evidence="1" id="KW-0456">Lyase</keyword>
<gene>
    <name evidence="1" type="ORF">MNO81_03815</name>
</gene>
<protein>
    <submittedName>
        <fullName evidence="1">Alkylmercury lyase</fullName>
    </submittedName>
</protein>
<sequence>MYVELRTSPRCPNADSARQMLKDCLAVTGVEATVIERIGTYHSPSVLIDGVDVMNPGAASVGEACRLDVPSRERVLAALAAAAARG</sequence>